<dbReference type="GeneID" id="24135492"/>
<dbReference type="SMART" id="SM00368">
    <property type="entry name" value="LRR_RI"/>
    <property type="match status" value="4"/>
</dbReference>
<dbReference type="GO" id="GO:0005829">
    <property type="term" value="C:cytosol"/>
    <property type="evidence" value="ECO:0007669"/>
    <property type="project" value="TreeGrafter"/>
</dbReference>
<keyword evidence="2" id="KW-1185">Reference proteome</keyword>
<organism evidence="1 2">
    <name type="scientific">Saprolegnia parasitica (strain CBS 223.65)</name>
    <dbReference type="NCBI Taxonomy" id="695850"/>
    <lineage>
        <taxon>Eukaryota</taxon>
        <taxon>Sar</taxon>
        <taxon>Stramenopiles</taxon>
        <taxon>Oomycota</taxon>
        <taxon>Saprolegniomycetes</taxon>
        <taxon>Saprolegniales</taxon>
        <taxon>Saprolegniaceae</taxon>
        <taxon>Saprolegnia</taxon>
    </lineage>
</organism>
<dbReference type="Pfam" id="PF13516">
    <property type="entry name" value="LRR_6"/>
    <property type="match status" value="3"/>
</dbReference>
<dbReference type="GO" id="GO:0005634">
    <property type="term" value="C:nucleus"/>
    <property type="evidence" value="ECO:0007669"/>
    <property type="project" value="TreeGrafter"/>
</dbReference>
<sequence>MLFPPNLIQLIAVHVRDERDLLALLTALPPTLLSDPLLALRDLLGARKAGHLSLHTCLWPKLKPMDCRTPRIDDALVRCLPLYATLVLYNSSNSADITTTLPSTLAIKWKMRLSALTTPEMAPYAPHLGHVQLFVANDDAPTSEMVEAIASLPRLTSLDLLWDAPTPSDLLFLLRGILASPSIRAVQLRMGRDTTAFDGPCVMALTQLLTSKLHTLALVGVSLPASLTAPFVQGARSSRTLRALTLQNCSLCNDIALPQGVPWPRLLTSLHLEVAGTTDVDALAMALADTSSLQRLDLCAAVDGRMLPRSFLAQLASLKRLRHLGISGVSFEAPDALCAILPQLHSLHLDANDLQDAGLRALARALPSCDRLESLSLREQGATDASVLFVAVALQRAAALRVLDLEHNAIACVGAMALCRIAFRLKKLKLGYNSIGQRGAVALSHALASADHLQVDLNLMFNPLTRDGVLALVAAIERATCRTGVLCVYECAVGTALEKQQCAAAIRALTKPHMAITGITEGMAN</sequence>
<dbReference type="RefSeq" id="XP_012208469.1">
    <property type="nucleotide sequence ID" value="XM_012353079.1"/>
</dbReference>
<dbReference type="PANTHER" id="PTHR24113">
    <property type="entry name" value="RAN GTPASE-ACTIVATING PROTEIN 1"/>
    <property type="match status" value="1"/>
</dbReference>
<dbReference type="SUPFAM" id="SSF52047">
    <property type="entry name" value="RNI-like"/>
    <property type="match status" value="1"/>
</dbReference>
<dbReference type="InterPro" id="IPR027038">
    <property type="entry name" value="RanGap"/>
</dbReference>
<dbReference type="Gene3D" id="3.80.10.10">
    <property type="entry name" value="Ribonuclease Inhibitor"/>
    <property type="match status" value="1"/>
</dbReference>
<dbReference type="PANTHER" id="PTHR24113:SF15">
    <property type="entry name" value="NACHT DOMAIN-CONTAINING PROTEIN"/>
    <property type="match status" value="1"/>
</dbReference>
<evidence type="ECO:0000313" key="2">
    <source>
        <dbReference type="Proteomes" id="UP000030745"/>
    </source>
</evidence>
<dbReference type="EMBL" id="KK583302">
    <property type="protein sequence ID" value="KDO20810.1"/>
    <property type="molecule type" value="Genomic_DNA"/>
</dbReference>
<dbReference type="InterPro" id="IPR001611">
    <property type="entry name" value="Leu-rich_rpt"/>
</dbReference>
<gene>
    <name evidence="1" type="ORF">SPRG_13626</name>
</gene>
<dbReference type="AlphaFoldDB" id="A0A067BVE7"/>
<proteinExistence type="predicted"/>
<dbReference type="GO" id="GO:0031267">
    <property type="term" value="F:small GTPase binding"/>
    <property type="evidence" value="ECO:0007669"/>
    <property type="project" value="TreeGrafter"/>
</dbReference>
<dbReference type="VEuPathDB" id="FungiDB:SPRG_13626"/>
<protein>
    <recommendedName>
        <fullName evidence="3">RNI-like protein</fullName>
    </recommendedName>
</protein>
<accession>A0A067BVE7</accession>
<dbReference type="OrthoDB" id="6500038at2759"/>
<dbReference type="GO" id="GO:0048471">
    <property type="term" value="C:perinuclear region of cytoplasm"/>
    <property type="evidence" value="ECO:0007669"/>
    <property type="project" value="TreeGrafter"/>
</dbReference>
<dbReference type="Proteomes" id="UP000030745">
    <property type="component" value="Unassembled WGS sequence"/>
</dbReference>
<reference evidence="1 2" key="1">
    <citation type="journal article" date="2013" name="PLoS Genet.">
        <title>Distinctive expansion of potential virulence genes in the genome of the oomycete fish pathogen Saprolegnia parasitica.</title>
        <authorList>
            <person name="Jiang R.H."/>
            <person name="de Bruijn I."/>
            <person name="Haas B.J."/>
            <person name="Belmonte R."/>
            <person name="Lobach L."/>
            <person name="Christie J."/>
            <person name="van den Ackerveken G."/>
            <person name="Bottin A."/>
            <person name="Bulone V."/>
            <person name="Diaz-Moreno S.M."/>
            <person name="Dumas B."/>
            <person name="Fan L."/>
            <person name="Gaulin E."/>
            <person name="Govers F."/>
            <person name="Grenville-Briggs L.J."/>
            <person name="Horner N.R."/>
            <person name="Levin J.Z."/>
            <person name="Mammella M."/>
            <person name="Meijer H.J."/>
            <person name="Morris P."/>
            <person name="Nusbaum C."/>
            <person name="Oome S."/>
            <person name="Phillips A.J."/>
            <person name="van Rooyen D."/>
            <person name="Rzeszutek E."/>
            <person name="Saraiva M."/>
            <person name="Secombes C.J."/>
            <person name="Seidl M.F."/>
            <person name="Snel B."/>
            <person name="Stassen J.H."/>
            <person name="Sykes S."/>
            <person name="Tripathy S."/>
            <person name="van den Berg H."/>
            <person name="Vega-Arreguin J.C."/>
            <person name="Wawra S."/>
            <person name="Young S.K."/>
            <person name="Zeng Q."/>
            <person name="Dieguez-Uribeondo J."/>
            <person name="Russ C."/>
            <person name="Tyler B.M."/>
            <person name="van West P."/>
        </authorList>
    </citation>
    <scope>NUCLEOTIDE SEQUENCE [LARGE SCALE GENOMIC DNA]</scope>
    <source>
        <strain evidence="1 2">CBS 223.65</strain>
    </source>
</reference>
<name>A0A067BVE7_SAPPC</name>
<dbReference type="InterPro" id="IPR032675">
    <property type="entry name" value="LRR_dom_sf"/>
</dbReference>
<evidence type="ECO:0008006" key="3">
    <source>
        <dbReference type="Google" id="ProtNLM"/>
    </source>
</evidence>
<evidence type="ECO:0000313" key="1">
    <source>
        <dbReference type="EMBL" id="KDO20810.1"/>
    </source>
</evidence>
<dbReference type="KEGG" id="spar:SPRG_13626"/>
<dbReference type="GO" id="GO:0005096">
    <property type="term" value="F:GTPase activator activity"/>
    <property type="evidence" value="ECO:0007669"/>
    <property type="project" value="InterPro"/>
</dbReference>
<dbReference type="GO" id="GO:0006913">
    <property type="term" value="P:nucleocytoplasmic transport"/>
    <property type="evidence" value="ECO:0007669"/>
    <property type="project" value="TreeGrafter"/>
</dbReference>